<evidence type="ECO:0000313" key="2">
    <source>
        <dbReference type="EMBL" id="TDR23229.1"/>
    </source>
</evidence>
<dbReference type="Pfam" id="PF08241">
    <property type="entry name" value="Methyltransf_11"/>
    <property type="match status" value="1"/>
</dbReference>
<dbReference type="GO" id="GO:0032259">
    <property type="term" value="P:methylation"/>
    <property type="evidence" value="ECO:0007669"/>
    <property type="project" value="UniProtKB-KW"/>
</dbReference>
<evidence type="ECO:0000259" key="1">
    <source>
        <dbReference type="Pfam" id="PF08241"/>
    </source>
</evidence>
<dbReference type="InterPro" id="IPR013216">
    <property type="entry name" value="Methyltransf_11"/>
</dbReference>
<organism evidence="2 3">
    <name type="scientific">Marinicella litoralis</name>
    <dbReference type="NCBI Taxonomy" id="644220"/>
    <lineage>
        <taxon>Bacteria</taxon>
        <taxon>Pseudomonadati</taxon>
        <taxon>Pseudomonadota</taxon>
        <taxon>Gammaproteobacteria</taxon>
        <taxon>Lysobacterales</taxon>
        <taxon>Marinicellaceae</taxon>
        <taxon>Marinicella</taxon>
    </lineage>
</organism>
<protein>
    <submittedName>
        <fullName evidence="2">Methyltransferase family protein</fullName>
    </submittedName>
</protein>
<dbReference type="EMBL" id="SNZB01000001">
    <property type="protein sequence ID" value="TDR23229.1"/>
    <property type="molecule type" value="Genomic_DNA"/>
</dbReference>
<keyword evidence="3" id="KW-1185">Reference proteome</keyword>
<dbReference type="CDD" id="cd02440">
    <property type="entry name" value="AdoMet_MTases"/>
    <property type="match status" value="1"/>
</dbReference>
<gene>
    <name evidence="2" type="ORF">C8D91_0089</name>
</gene>
<reference evidence="2 3" key="1">
    <citation type="submission" date="2019-03" db="EMBL/GenBank/DDBJ databases">
        <title>Genomic Encyclopedia of Type Strains, Phase IV (KMG-IV): sequencing the most valuable type-strain genomes for metagenomic binning, comparative biology and taxonomic classification.</title>
        <authorList>
            <person name="Goeker M."/>
        </authorList>
    </citation>
    <scope>NUCLEOTIDE SEQUENCE [LARGE SCALE GENOMIC DNA]</scope>
    <source>
        <strain evidence="2 3">DSM 25488</strain>
    </source>
</reference>
<keyword evidence="2" id="KW-0489">Methyltransferase</keyword>
<name>A0A4R6XXB2_9GAMM</name>
<proteinExistence type="predicted"/>
<feature type="domain" description="Methyltransferase type 11" evidence="1">
    <location>
        <begin position="65"/>
        <end position="175"/>
    </location>
</feature>
<dbReference type="OrthoDB" id="2548453at2"/>
<evidence type="ECO:0000313" key="3">
    <source>
        <dbReference type="Proteomes" id="UP000295724"/>
    </source>
</evidence>
<dbReference type="GO" id="GO:0008757">
    <property type="term" value="F:S-adenosylmethionine-dependent methyltransferase activity"/>
    <property type="evidence" value="ECO:0007669"/>
    <property type="project" value="InterPro"/>
</dbReference>
<dbReference type="Proteomes" id="UP000295724">
    <property type="component" value="Unassembled WGS sequence"/>
</dbReference>
<comment type="caution">
    <text evidence="2">The sequence shown here is derived from an EMBL/GenBank/DDBJ whole genome shotgun (WGS) entry which is preliminary data.</text>
</comment>
<dbReference type="RefSeq" id="WP_099018116.1">
    <property type="nucleotide sequence ID" value="NZ_NIHB01000001.1"/>
</dbReference>
<dbReference type="AlphaFoldDB" id="A0A4R6XXB2"/>
<dbReference type="SUPFAM" id="SSF53335">
    <property type="entry name" value="S-adenosyl-L-methionine-dependent methyltransferases"/>
    <property type="match status" value="1"/>
</dbReference>
<keyword evidence="2" id="KW-0808">Transferase</keyword>
<dbReference type="InterPro" id="IPR029063">
    <property type="entry name" value="SAM-dependent_MTases_sf"/>
</dbReference>
<sequence length="442" mass="51386">MKFIKNWQKVCVSQDYFNDEFQYILEKKFNQVPTFHRKQWEFVVIYLNLLKNGKLNKESIGASFGAGRERLIFDVSKVVKEFTATDLYVYNTAWATAKVEKDMSCLDFVLEKAPKNFDDSNLTVKEMDMRDLDFSDNSLDFAYSSCAFEHIGHFDDFVQHLKEVKRTLKEGGVYVMTTEHLFLHETLKMEGNYKFQFSFLMDIFKAADFYPEKSFDAELKRNGLNMPGPDLLPLLGVDQSIQNETKSLIIDRHGIPHTSSCYVFKKGSDTRHVELLGNLEQSSRFFNRVLKQKVKVLFDDVKSIDPRHNLSPQGRSTLSDHIDYLADDFEKQVKLFPQDDSEFVYTDFIYFDDFSFNFTVYLSVESAVEVKVKLIERPQVDFENRTEVKSVTKSINNEAKISINYSANKSCVYALAVSTENGDEIKLHYLDVRARLVSEYEE</sequence>
<dbReference type="Gene3D" id="3.40.50.150">
    <property type="entry name" value="Vaccinia Virus protein VP39"/>
    <property type="match status" value="1"/>
</dbReference>
<accession>A0A4R6XXB2</accession>